<dbReference type="EMBL" id="VSRR010020280">
    <property type="protein sequence ID" value="MPC62973.1"/>
    <property type="molecule type" value="Genomic_DNA"/>
</dbReference>
<reference evidence="2 3" key="1">
    <citation type="submission" date="2019-05" db="EMBL/GenBank/DDBJ databases">
        <title>Another draft genome of Portunus trituberculatus and its Hox gene families provides insights of decapod evolution.</title>
        <authorList>
            <person name="Jeong J.-H."/>
            <person name="Song I."/>
            <person name="Kim S."/>
            <person name="Choi T."/>
            <person name="Kim D."/>
            <person name="Ryu S."/>
            <person name="Kim W."/>
        </authorList>
    </citation>
    <scope>NUCLEOTIDE SEQUENCE [LARGE SCALE GENOMIC DNA]</scope>
    <source>
        <tissue evidence="2">Muscle</tissue>
    </source>
</reference>
<comment type="caution">
    <text evidence="2">The sequence shown here is derived from an EMBL/GenBank/DDBJ whole genome shotgun (WGS) entry which is preliminary data.</text>
</comment>
<evidence type="ECO:0000256" key="1">
    <source>
        <dbReference type="SAM" id="MobiDB-lite"/>
    </source>
</evidence>
<keyword evidence="3" id="KW-1185">Reference proteome</keyword>
<evidence type="ECO:0000313" key="3">
    <source>
        <dbReference type="Proteomes" id="UP000324222"/>
    </source>
</evidence>
<sequence length="97" mass="10746">MPTYLGRSLPESRGPCGSVTQVSTASDLARDSKSPTRQLVPSPLSDVYFNKKQTRPTFYFYLSIPVLAKKQPTLQDINRPIRGATERLCSDLSKITG</sequence>
<dbReference type="Proteomes" id="UP000324222">
    <property type="component" value="Unassembled WGS sequence"/>
</dbReference>
<gene>
    <name evidence="2" type="ORF">E2C01_057064</name>
</gene>
<protein>
    <submittedName>
        <fullName evidence="2">Uncharacterized protein</fullName>
    </submittedName>
</protein>
<evidence type="ECO:0000313" key="2">
    <source>
        <dbReference type="EMBL" id="MPC62973.1"/>
    </source>
</evidence>
<dbReference type="AlphaFoldDB" id="A0A5B7GZ12"/>
<proteinExistence type="predicted"/>
<organism evidence="2 3">
    <name type="scientific">Portunus trituberculatus</name>
    <name type="common">Swimming crab</name>
    <name type="synonym">Neptunus trituberculatus</name>
    <dbReference type="NCBI Taxonomy" id="210409"/>
    <lineage>
        <taxon>Eukaryota</taxon>
        <taxon>Metazoa</taxon>
        <taxon>Ecdysozoa</taxon>
        <taxon>Arthropoda</taxon>
        <taxon>Crustacea</taxon>
        <taxon>Multicrustacea</taxon>
        <taxon>Malacostraca</taxon>
        <taxon>Eumalacostraca</taxon>
        <taxon>Eucarida</taxon>
        <taxon>Decapoda</taxon>
        <taxon>Pleocyemata</taxon>
        <taxon>Brachyura</taxon>
        <taxon>Eubrachyura</taxon>
        <taxon>Portunoidea</taxon>
        <taxon>Portunidae</taxon>
        <taxon>Portuninae</taxon>
        <taxon>Portunus</taxon>
    </lineage>
</organism>
<accession>A0A5B7GZ12</accession>
<feature type="region of interest" description="Disordered" evidence="1">
    <location>
        <begin position="1"/>
        <end position="42"/>
    </location>
</feature>
<name>A0A5B7GZ12_PORTR</name>